<organism evidence="9 10">
    <name type="scientific">Anaeromonas frigoriresistens</name>
    <dbReference type="NCBI Taxonomy" id="2683708"/>
    <lineage>
        <taxon>Bacteria</taxon>
        <taxon>Bacillati</taxon>
        <taxon>Bacillota</taxon>
        <taxon>Tissierellia</taxon>
        <taxon>Tissierellales</taxon>
        <taxon>Thermohalobacteraceae</taxon>
        <taxon>Anaeromonas</taxon>
    </lineage>
</organism>
<dbReference type="GO" id="GO:0006207">
    <property type="term" value="P:'de novo' pyrimidine nucleobase biosynthetic process"/>
    <property type="evidence" value="ECO:0007669"/>
    <property type="project" value="InterPro"/>
</dbReference>
<dbReference type="CDD" id="cd04725">
    <property type="entry name" value="OMP_decarboxylase_like"/>
    <property type="match status" value="1"/>
</dbReference>
<feature type="active site" description="Proton donor" evidence="7">
    <location>
        <position position="97"/>
    </location>
</feature>
<dbReference type="InterPro" id="IPR011995">
    <property type="entry name" value="OMPdecase_type-2"/>
</dbReference>
<dbReference type="GO" id="GO:0004590">
    <property type="term" value="F:orotidine-5'-phosphate decarboxylase activity"/>
    <property type="evidence" value="ECO:0007669"/>
    <property type="project" value="UniProtKB-UniRule"/>
</dbReference>
<sequence length="285" mass="32395">MIIDRLYREAVEKSPICVGLDTKLEYLPKYLLESDKSIEEKIFEFNKQIIDNTFDLVACYKVQIAFYESLGLEGLKAYSRTLKYIKEKGKISIADIKRGDISSTAEAYGKAHFQGDFEADFITINPYMGIDSVSPYFEYMDNEEKGIFMLIRTSNKGSEDFQELLIEDKPVFMKVAEKANKWGKSFIGKEGFSSLGGVVGLTYPEEFLQIKNNNPNTFFLIPGYGAQGGKGEDIKEIFKDGICGVINSSRGIITAHKGKTEDKSFVNFIRQNTLNMKEDIENWQR</sequence>
<proteinExistence type="inferred from homology"/>
<dbReference type="PANTHER" id="PTHR43375">
    <property type="entry name" value="OROTIDINE 5'-PHOSPHATE DECARBOXYLASE"/>
    <property type="match status" value="1"/>
</dbReference>
<dbReference type="NCBIfam" id="TIGR02127">
    <property type="entry name" value="pyrF_sub2"/>
    <property type="match status" value="1"/>
</dbReference>
<dbReference type="PANTHER" id="PTHR43375:SF1">
    <property type="entry name" value="OROTIDINE 5'-PHOSPHATE DECARBOXYLASE"/>
    <property type="match status" value="1"/>
</dbReference>
<dbReference type="InterPro" id="IPR001754">
    <property type="entry name" value="OMPdeCOase_dom"/>
</dbReference>
<feature type="domain" description="Orotidine 5'-phosphate decarboxylase" evidence="8">
    <location>
        <begin position="15"/>
        <end position="265"/>
    </location>
</feature>
<dbReference type="Gene3D" id="3.20.20.70">
    <property type="entry name" value="Aldolase class I"/>
    <property type="match status" value="1"/>
</dbReference>
<dbReference type="AlphaFoldDB" id="A0A942UTY3"/>
<dbReference type="Pfam" id="PF00215">
    <property type="entry name" value="OMPdecase"/>
    <property type="match status" value="1"/>
</dbReference>
<protein>
    <recommendedName>
        <fullName evidence="7">Orotidine 5'-phosphate decarboxylase</fullName>
        <ecNumber evidence="7">4.1.1.23</ecNumber>
    </recommendedName>
    <alternativeName>
        <fullName evidence="7">OMP decarboxylase</fullName>
        <shortName evidence="7">OMPDCase</shortName>
        <shortName evidence="7">OMPdecase</shortName>
    </alternativeName>
</protein>
<evidence type="ECO:0000256" key="6">
    <source>
        <dbReference type="ARBA" id="ARBA00049157"/>
    </source>
</evidence>
<comment type="similarity">
    <text evidence="2 7">Belongs to the OMP decarboxylase family. Type 2 subfamily.</text>
</comment>
<dbReference type="InterPro" id="IPR011060">
    <property type="entry name" value="RibuloseP-bd_barrel"/>
</dbReference>
<keyword evidence="10" id="KW-1185">Reference proteome</keyword>
<evidence type="ECO:0000256" key="1">
    <source>
        <dbReference type="ARBA" id="ARBA00004861"/>
    </source>
</evidence>
<keyword evidence="4 7" id="KW-0665">Pyrimidine biosynthesis</keyword>
<name>A0A942UTY3_9FIRM</name>
<comment type="catalytic activity">
    <reaction evidence="6 7">
        <text>orotidine 5'-phosphate + H(+) = UMP + CO2</text>
        <dbReference type="Rhea" id="RHEA:11596"/>
        <dbReference type="ChEBI" id="CHEBI:15378"/>
        <dbReference type="ChEBI" id="CHEBI:16526"/>
        <dbReference type="ChEBI" id="CHEBI:57538"/>
        <dbReference type="ChEBI" id="CHEBI:57865"/>
        <dbReference type="EC" id="4.1.1.23"/>
    </reaction>
</comment>
<accession>A0A942UTY3</accession>
<evidence type="ECO:0000313" key="9">
    <source>
        <dbReference type="EMBL" id="MBS4539189.1"/>
    </source>
</evidence>
<dbReference type="Proteomes" id="UP000724672">
    <property type="component" value="Unassembled WGS sequence"/>
</dbReference>
<dbReference type="SUPFAM" id="SSF51366">
    <property type="entry name" value="Ribulose-phoshate binding barrel"/>
    <property type="match status" value="1"/>
</dbReference>
<dbReference type="FunFam" id="3.20.20.70:FF:000246">
    <property type="entry name" value="Orotidine 5'-phosphate decarboxylase"/>
    <property type="match status" value="1"/>
</dbReference>
<dbReference type="EMBL" id="WSFT01000042">
    <property type="protein sequence ID" value="MBS4539189.1"/>
    <property type="molecule type" value="Genomic_DNA"/>
</dbReference>
<evidence type="ECO:0000256" key="5">
    <source>
        <dbReference type="ARBA" id="ARBA00023239"/>
    </source>
</evidence>
<evidence type="ECO:0000256" key="3">
    <source>
        <dbReference type="ARBA" id="ARBA00022793"/>
    </source>
</evidence>
<comment type="caution">
    <text evidence="9">The sequence shown here is derived from an EMBL/GenBank/DDBJ whole genome shotgun (WGS) entry which is preliminary data.</text>
</comment>
<reference evidence="9" key="1">
    <citation type="submission" date="2019-12" db="EMBL/GenBank/DDBJ databases">
        <title>Clostridiaceae gen. nov. sp. nov., isolated from sediment in Xinjiang, China.</title>
        <authorList>
            <person name="Zhang R."/>
        </authorList>
    </citation>
    <scope>NUCLEOTIDE SEQUENCE</scope>
    <source>
        <strain evidence="9">D2Q-11</strain>
    </source>
</reference>
<evidence type="ECO:0000259" key="8">
    <source>
        <dbReference type="SMART" id="SM00934"/>
    </source>
</evidence>
<dbReference type="GO" id="GO:0044205">
    <property type="term" value="P:'de novo' UMP biosynthetic process"/>
    <property type="evidence" value="ECO:0007669"/>
    <property type="project" value="UniProtKB-UniRule"/>
</dbReference>
<dbReference type="RefSeq" id="WP_203367112.1">
    <property type="nucleotide sequence ID" value="NZ_WSFT01000042.1"/>
</dbReference>
<dbReference type="HAMAP" id="MF_01215">
    <property type="entry name" value="OMPdecase_type2"/>
    <property type="match status" value="1"/>
</dbReference>
<evidence type="ECO:0000313" key="10">
    <source>
        <dbReference type="Proteomes" id="UP000724672"/>
    </source>
</evidence>
<evidence type="ECO:0000256" key="2">
    <source>
        <dbReference type="ARBA" id="ARBA00008847"/>
    </source>
</evidence>
<keyword evidence="5 7" id="KW-0456">Lyase</keyword>
<keyword evidence="3 7" id="KW-0210">Decarboxylase</keyword>
<evidence type="ECO:0000256" key="4">
    <source>
        <dbReference type="ARBA" id="ARBA00022975"/>
    </source>
</evidence>
<dbReference type="EC" id="4.1.1.23" evidence="7"/>
<gene>
    <name evidence="7 9" type="primary">pyrF</name>
    <name evidence="9" type="ORF">GOQ27_12000</name>
</gene>
<dbReference type="SMART" id="SM00934">
    <property type="entry name" value="OMPdecase"/>
    <property type="match status" value="1"/>
</dbReference>
<evidence type="ECO:0000256" key="7">
    <source>
        <dbReference type="HAMAP-Rule" id="MF_01215"/>
    </source>
</evidence>
<comment type="pathway">
    <text evidence="1 7">Pyrimidine metabolism; UMP biosynthesis via de novo pathway; UMP from orotate: step 2/2.</text>
</comment>
<dbReference type="InterPro" id="IPR013785">
    <property type="entry name" value="Aldolase_TIM"/>
</dbReference>